<accession>A0A5K7ZAF4</accession>
<proteinExistence type="predicted"/>
<gene>
    <name evidence="1" type="ORF">DSCW_08640</name>
</gene>
<organism evidence="1 2">
    <name type="scientific">Desulfosarcina widdelii</name>
    <dbReference type="NCBI Taxonomy" id="947919"/>
    <lineage>
        <taxon>Bacteria</taxon>
        <taxon>Pseudomonadati</taxon>
        <taxon>Thermodesulfobacteriota</taxon>
        <taxon>Desulfobacteria</taxon>
        <taxon>Desulfobacterales</taxon>
        <taxon>Desulfosarcinaceae</taxon>
        <taxon>Desulfosarcina</taxon>
    </lineage>
</organism>
<dbReference type="Proteomes" id="UP000427769">
    <property type="component" value="Chromosome"/>
</dbReference>
<keyword evidence="2" id="KW-1185">Reference proteome</keyword>
<sequence length="60" mass="7039">MNRICPHDDIHDRIRRTLGYVRDGNDDHHSVCMLCWMETAKSEKDLDRFHSPHGAVVCTF</sequence>
<reference evidence="1 2" key="1">
    <citation type="submission" date="2019-11" db="EMBL/GenBank/DDBJ databases">
        <title>Comparative genomics of hydrocarbon-degrading Desulfosarcina strains.</title>
        <authorList>
            <person name="Watanabe M."/>
            <person name="Kojima H."/>
            <person name="Fukui M."/>
        </authorList>
    </citation>
    <scope>NUCLEOTIDE SEQUENCE [LARGE SCALE GENOMIC DNA]</scope>
    <source>
        <strain evidence="1 2">PP31</strain>
    </source>
</reference>
<evidence type="ECO:0000313" key="2">
    <source>
        <dbReference type="Proteomes" id="UP000427769"/>
    </source>
</evidence>
<name>A0A5K7ZAF4_9BACT</name>
<dbReference type="EMBL" id="AP021875">
    <property type="protein sequence ID" value="BBO73447.1"/>
    <property type="molecule type" value="Genomic_DNA"/>
</dbReference>
<dbReference type="KEGG" id="dwd:DSCW_08640"/>
<evidence type="ECO:0000313" key="1">
    <source>
        <dbReference type="EMBL" id="BBO73447.1"/>
    </source>
</evidence>
<dbReference type="AlphaFoldDB" id="A0A5K7ZAF4"/>
<protein>
    <submittedName>
        <fullName evidence="1">Uncharacterized protein</fullName>
    </submittedName>
</protein>